<organism evidence="1 2">
    <name type="scientific">Mycena rosella</name>
    <name type="common">Pink bonnet</name>
    <name type="synonym">Agaricus rosellus</name>
    <dbReference type="NCBI Taxonomy" id="1033263"/>
    <lineage>
        <taxon>Eukaryota</taxon>
        <taxon>Fungi</taxon>
        <taxon>Dikarya</taxon>
        <taxon>Basidiomycota</taxon>
        <taxon>Agaricomycotina</taxon>
        <taxon>Agaricomycetes</taxon>
        <taxon>Agaricomycetidae</taxon>
        <taxon>Agaricales</taxon>
        <taxon>Marasmiineae</taxon>
        <taxon>Mycenaceae</taxon>
        <taxon>Mycena</taxon>
    </lineage>
</organism>
<evidence type="ECO:0000313" key="1">
    <source>
        <dbReference type="EMBL" id="KAJ7681577.1"/>
    </source>
</evidence>
<sequence>MAQPIVKRIINWISDVVEIVFPGIAHQFKQDAKWHEECYGIKPLFGLFWNLCFNAWFHDQRSIHCGPHADKKNQVGICLLLIYILKCGKNFNHSQQMWLVIWEAGVAVLLNQTMRPSRLM</sequence>
<gene>
    <name evidence="1" type="ORF">B0H17DRAFT_1205705</name>
</gene>
<accession>A0AAD7D6I5</accession>
<protein>
    <submittedName>
        <fullName evidence="1">Uncharacterized protein</fullName>
    </submittedName>
</protein>
<comment type="caution">
    <text evidence="1">The sequence shown here is derived from an EMBL/GenBank/DDBJ whole genome shotgun (WGS) entry which is preliminary data.</text>
</comment>
<proteinExistence type="predicted"/>
<keyword evidence="2" id="KW-1185">Reference proteome</keyword>
<reference evidence="1" key="1">
    <citation type="submission" date="2023-03" db="EMBL/GenBank/DDBJ databases">
        <title>Massive genome expansion in bonnet fungi (Mycena s.s.) driven by repeated elements and novel gene families across ecological guilds.</title>
        <authorList>
            <consortium name="Lawrence Berkeley National Laboratory"/>
            <person name="Harder C.B."/>
            <person name="Miyauchi S."/>
            <person name="Viragh M."/>
            <person name="Kuo A."/>
            <person name="Thoen E."/>
            <person name="Andreopoulos B."/>
            <person name="Lu D."/>
            <person name="Skrede I."/>
            <person name="Drula E."/>
            <person name="Henrissat B."/>
            <person name="Morin E."/>
            <person name="Kohler A."/>
            <person name="Barry K."/>
            <person name="LaButti K."/>
            <person name="Morin E."/>
            <person name="Salamov A."/>
            <person name="Lipzen A."/>
            <person name="Mereny Z."/>
            <person name="Hegedus B."/>
            <person name="Baldrian P."/>
            <person name="Stursova M."/>
            <person name="Weitz H."/>
            <person name="Taylor A."/>
            <person name="Grigoriev I.V."/>
            <person name="Nagy L.G."/>
            <person name="Martin F."/>
            <person name="Kauserud H."/>
        </authorList>
    </citation>
    <scope>NUCLEOTIDE SEQUENCE</scope>
    <source>
        <strain evidence="1">CBHHK067</strain>
    </source>
</reference>
<dbReference type="Proteomes" id="UP001221757">
    <property type="component" value="Unassembled WGS sequence"/>
</dbReference>
<name>A0AAD7D6I5_MYCRO</name>
<dbReference type="AlphaFoldDB" id="A0AAD7D6I5"/>
<evidence type="ECO:0000313" key="2">
    <source>
        <dbReference type="Proteomes" id="UP001221757"/>
    </source>
</evidence>
<dbReference type="EMBL" id="JARKIE010000116">
    <property type="protein sequence ID" value="KAJ7681577.1"/>
    <property type="molecule type" value="Genomic_DNA"/>
</dbReference>